<dbReference type="OrthoDB" id="9812295at2"/>
<dbReference type="Proteomes" id="UP000284547">
    <property type="component" value="Unassembled WGS sequence"/>
</dbReference>
<name>A0A411Z599_9RHOB</name>
<dbReference type="InterPro" id="IPR029039">
    <property type="entry name" value="Flavoprotein-like_sf"/>
</dbReference>
<dbReference type="SUPFAM" id="SSF52218">
    <property type="entry name" value="Flavoproteins"/>
    <property type="match status" value="1"/>
</dbReference>
<evidence type="ECO:0000313" key="3">
    <source>
        <dbReference type="Proteomes" id="UP000284547"/>
    </source>
</evidence>
<dbReference type="PANTHER" id="PTHR30543">
    <property type="entry name" value="CHROMATE REDUCTASE"/>
    <property type="match status" value="1"/>
</dbReference>
<proteinExistence type="predicted"/>
<reference evidence="2 3" key="1">
    <citation type="submission" date="2018-08" db="EMBL/GenBank/DDBJ databases">
        <title>Flavobacterium tibetense sp. nov., isolated from a wetland YonghuCo on Tibetan Plateau.</title>
        <authorList>
            <person name="Phurbu D."/>
            <person name="Lu H."/>
            <person name="Xing P."/>
        </authorList>
    </citation>
    <scope>NUCLEOTIDE SEQUENCE [LARGE SCALE GENOMIC DNA]</scope>
    <source>
        <strain evidence="2 3">DJC</strain>
    </source>
</reference>
<organism evidence="2 3">
    <name type="scientific">Pseudotabrizicola alkalilacus</name>
    <dbReference type="NCBI Taxonomy" id="2305252"/>
    <lineage>
        <taxon>Bacteria</taxon>
        <taxon>Pseudomonadati</taxon>
        <taxon>Pseudomonadota</taxon>
        <taxon>Alphaproteobacteria</taxon>
        <taxon>Rhodobacterales</taxon>
        <taxon>Paracoccaceae</taxon>
        <taxon>Pseudotabrizicola</taxon>
    </lineage>
</organism>
<comment type="caution">
    <text evidence="2">The sequence shown here is derived from an EMBL/GenBank/DDBJ whole genome shotgun (WGS) entry which is preliminary data.</text>
</comment>
<dbReference type="GO" id="GO:0010181">
    <property type="term" value="F:FMN binding"/>
    <property type="evidence" value="ECO:0007669"/>
    <property type="project" value="TreeGrafter"/>
</dbReference>
<gene>
    <name evidence="2" type="ORF">D1012_05375</name>
</gene>
<feature type="domain" description="NADPH-dependent FMN reductase-like" evidence="1">
    <location>
        <begin position="4"/>
        <end position="145"/>
    </location>
</feature>
<dbReference type="GO" id="GO:0016491">
    <property type="term" value="F:oxidoreductase activity"/>
    <property type="evidence" value="ECO:0007669"/>
    <property type="project" value="InterPro"/>
</dbReference>
<dbReference type="Gene3D" id="3.40.50.360">
    <property type="match status" value="1"/>
</dbReference>
<keyword evidence="3" id="KW-1185">Reference proteome</keyword>
<dbReference type="GO" id="GO:0005829">
    <property type="term" value="C:cytosol"/>
    <property type="evidence" value="ECO:0007669"/>
    <property type="project" value="TreeGrafter"/>
</dbReference>
<evidence type="ECO:0000259" key="1">
    <source>
        <dbReference type="Pfam" id="PF03358"/>
    </source>
</evidence>
<evidence type="ECO:0000313" key="2">
    <source>
        <dbReference type="EMBL" id="RGP38258.1"/>
    </source>
</evidence>
<protein>
    <submittedName>
        <fullName evidence="2">NADPH-dependent oxidoreductase</fullName>
    </submittedName>
</protein>
<dbReference type="RefSeq" id="WP_118150307.1">
    <property type="nucleotide sequence ID" value="NZ_QWEY01000002.1"/>
</dbReference>
<sequence length="178" mass="19046">MTPTLLGLCGSLRAASTNRLLMHEAVRVFGACRFVDGNLRLPLYDGDLEAAGIPPEVQTLADQIAGADAIVIATPEYNKNLSGVLKNALDWVSRTKGAPWRDKPVAIVSAAAGRAGGERSQFSLRHCLTPFRPCLLPGPEVFIANSGAAFDDQGQLKDERSGKGLTELMQLLRSKTTD</sequence>
<accession>A0A411Z599</accession>
<dbReference type="Pfam" id="PF03358">
    <property type="entry name" value="FMN_red"/>
    <property type="match status" value="1"/>
</dbReference>
<dbReference type="InterPro" id="IPR005025">
    <property type="entry name" value="FMN_Rdtase-like_dom"/>
</dbReference>
<dbReference type="InterPro" id="IPR050712">
    <property type="entry name" value="NAD(P)H-dep_reductase"/>
</dbReference>
<dbReference type="EMBL" id="QWEY01000002">
    <property type="protein sequence ID" value="RGP38258.1"/>
    <property type="molecule type" value="Genomic_DNA"/>
</dbReference>
<dbReference type="AlphaFoldDB" id="A0A411Z599"/>
<dbReference type="PANTHER" id="PTHR30543:SF21">
    <property type="entry name" value="NAD(P)H-DEPENDENT FMN REDUCTASE LOT6"/>
    <property type="match status" value="1"/>
</dbReference>